<dbReference type="Proteomes" id="UP000249526">
    <property type="component" value="Unassembled WGS sequence"/>
</dbReference>
<evidence type="ECO:0000313" key="3">
    <source>
        <dbReference type="Proteomes" id="UP000249526"/>
    </source>
</evidence>
<reference evidence="2 3" key="1">
    <citation type="submission" date="2018-02" db="EMBL/GenBank/DDBJ databases">
        <title>The genomes of Aspergillus section Nigri reveals drivers in fungal speciation.</title>
        <authorList>
            <consortium name="DOE Joint Genome Institute"/>
            <person name="Vesth T.C."/>
            <person name="Nybo J."/>
            <person name="Theobald S."/>
            <person name="Brandl J."/>
            <person name="Frisvad J.C."/>
            <person name="Nielsen K.F."/>
            <person name="Lyhne E.K."/>
            <person name="Kogle M.E."/>
            <person name="Kuo A."/>
            <person name="Riley R."/>
            <person name="Clum A."/>
            <person name="Nolan M."/>
            <person name="Lipzen A."/>
            <person name="Salamov A."/>
            <person name="Henrissat B."/>
            <person name="Wiebenga A."/>
            <person name="De vries R.P."/>
            <person name="Grigoriev I.V."/>
            <person name="Mortensen U.H."/>
            <person name="Andersen M.R."/>
            <person name="Baker S.E."/>
        </authorList>
    </citation>
    <scope>NUCLEOTIDE SEQUENCE [LARGE SCALE GENOMIC DNA]</scope>
    <source>
        <strain evidence="2 3">CBS 112811</strain>
    </source>
</reference>
<accession>A0A8G1R439</accession>
<keyword evidence="1" id="KW-1133">Transmembrane helix</keyword>
<dbReference type="AlphaFoldDB" id="A0A8G1R439"/>
<proteinExistence type="predicted"/>
<feature type="transmembrane region" description="Helical" evidence="1">
    <location>
        <begin position="37"/>
        <end position="56"/>
    </location>
</feature>
<keyword evidence="3" id="KW-1185">Reference proteome</keyword>
<sequence length="59" mass="6919">MRTCATRVWFTEYYFFFFSFLIIDTPLHGLVHVRPLLTSRVASLLCTVIIPVNLPCHVY</sequence>
<keyword evidence="1" id="KW-0472">Membrane</keyword>
<organism evidence="2 3">
    <name type="scientific">Aspergillus piperis CBS 112811</name>
    <dbReference type="NCBI Taxonomy" id="1448313"/>
    <lineage>
        <taxon>Eukaryota</taxon>
        <taxon>Fungi</taxon>
        <taxon>Dikarya</taxon>
        <taxon>Ascomycota</taxon>
        <taxon>Pezizomycotina</taxon>
        <taxon>Eurotiomycetes</taxon>
        <taxon>Eurotiomycetidae</taxon>
        <taxon>Eurotiales</taxon>
        <taxon>Aspergillaceae</taxon>
        <taxon>Aspergillus</taxon>
        <taxon>Aspergillus subgen. Circumdati</taxon>
    </lineage>
</organism>
<evidence type="ECO:0000313" key="2">
    <source>
        <dbReference type="EMBL" id="RAH58306.1"/>
    </source>
</evidence>
<keyword evidence="1" id="KW-0812">Transmembrane</keyword>
<dbReference type="GeneID" id="37158500"/>
<feature type="transmembrane region" description="Helical" evidence="1">
    <location>
        <begin position="12"/>
        <end position="31"/>
    </location>
</feature>
<dbReference type="EMBL" id="KZ825060">
    <property type="protein sequence ID" value="RAH58306.1"/>
    <property type="molecule type" value="Genomic_DNA"/>
</dbReference>
<evidence type="ECO:0000256" key="1">
    <source>
        <dbReference type="SAM" id="Phobius"/>
    </source>
</evidence>
<name>A0A8G1R439_9EURO</name>
<gene>
    <name evidence="2" type="ORF">BO85DRAFT_271606</name>
</gene>
<protein>
    <submittedName>
        <fullName evidence="2">Uncharacterized protein</fullName>
    </submittedName>
</protein>
<dbReference type="RefSeq" id="XP_025516228.1">
    <property type="nucleotide sequence ID" value="XM_025655098.1"/>
</dbReference>